<dbReference type="PANTHER" id="PTHR48055">
    <property type="entry name" value="LEUCINE-RICH REPEAT RECEPTOR PROTEIN KINASE EMS1"/>
    <property type="match status" value="1"/>
</dbReference>
<evidence type="ECO:0000313" key="2">
    <source>
        <dbReference type="EMBL" id="KAH9297498.1"/>
    </source>
</evidence>
<comment type="caution">
    <text evidence="2">The sequence shown here is derived from an EMBL/GenBank/DDBJ whole genome shotgun (WGS) entry which is preliminary data.</text>
</comment>
<protein>
    <recommendedName>
        <fullName evidence="1">Protein kinase domain-containing protein</fullName>
    </recommendedName>
</protein>
<organism evidence="2 3">
    <name type="scientific">Taxus chinensis</name>
    <name type="common">Chinese yew</name>
    <name type="synonym">Taxus wallichiana var. chinensis</name>
    <dbReference type="NCBI Taxonomy" id="29808"/>
    <lineage>
        <taxon>Eukaryota</taxon>
        <taxon>Viridiplantae</taxon>
        <taxon>Streptophyta</taxon>
        <taxon>Embryophyta</taxon>
        <taxon>Tracheophyta</taxon>
        <taxon>Spermatophyta</taxon>
        <taxon>Pinopsida</taxon>
        <taxon>Pinidae</taxon>
        <taxon>Conifers II</taxon>
        <taxon>Cupressales</taxon>
        <taxon>Taxaceae</taxon>
        <taxon>Taxus</taxon>
    </lineage>
</organism>
<dbReference type="EMBL" id="JAHRHJ020000010">
    <property type="protein sequence ID" value="KAH9297498.1"/>
    <property type="molecule type" value="Genomic_DNA"/>
</dbReference>
<dbReference type="PANTHER" id="PTHR48055:SF57">
    <property type="entry name" value="PROTEIN KINASE DOMAIN-CONTAINING PROTEIN"/>
    <property type="match status" value="1"/>
</dbReference>
<dbReference type="Pfam" id="PF00069">
    <property type="entry name" value="Pkinase"/>
    <property type="match status" value="1"/>
</dbReference>
<dbReference type="GO" id="GO:0016020">
    <property type="term" value="C:membrane"/>
    <property type="evidence" value="ECO:0007669"/>
    <property type="project" value="TreeGrafter"/>
</dbReference>
<dbReference type="GO" id="GO:0004672">
    <property type="term" value="F:protein kinase activity"/>
    <property type="evidence" value="ECO:0007669"/>
    <property type="project" value="InterPro"/>
</dbReference>
<sequence length="154" mass="16929">MTAHVADFGIARMISGSDSAETGSTSTLGVKGSMGYIAPEYGTGGQASTKGDVYSYGIMLLQMITGKSPTDDEFRGELNLPNWVQMLFPERAQEIVDRMVLRSTTKYELSQCVEPFIRIGLECSKLSPYERPTARDVARTLEAIKSRITFSIET</sequence>
<dbReference type="InterPro" id="IPR051564">
    <property type="entry name" value="LRR_receptor-like_kinase"/>
</dbReference>
<dbReference type="OMA" id="DGMNIAN"/>
<dbReference type="Gene3D" id="1.10.510.10">
    <property type="entry name" value="Transferase(Phosphotransferase) domain 1"/>
    <property type="match status" value="1"/>
</dbReference>
<dbReference type="PROSITE" id="PS50011">
    <property type="entry name" value="PROTEIN_KINASE_DOM"/>
    <property type="match status" value="1"/>
</dbReference>
<name>A0AA38CIJ5_TAXCH</name>
<feature type="domain" description="Protein kinase" evidence="1">
    <location>
        <begin position="1"/>
        <end position="144"/>
    </location>
</feature>
<proteinExistence type="predicted"/>
<accession>A0AA38CIJ5</accession>
<dbReference type="AlphaFoldDB" id="A0AA38CIJ5"/>
<keyword evidence="3" id="KW-1185">Reference proteome</keyword>
<dbReference type="Proteomes" id="UP000824469">
    <property type="component" value="Unassembled WGS sequence"/>
</dbReference>
<evidence type="ECO:0000259" key="1">
    <source>
        <dbReference type="PROSITE" id="PS50011"/>
    </source>
</evidence>
<gene>
    <name evidence="2" type="ORF">KI387_029180</name>
</gene>
<dbReference type="GO" id="GO:0005524">
    <property type="term" value="F:ATP binding"/>
    <property type="evidence" value="ECO:0007669"/>
    <property type="project" value="InterPro"/>
</dbReference>
<dbReference type="SUPFAM" id="SSF56112">
    <property type="entry name" value="Protein kinase-like (PK-like)"/>
    <property type="match status" value="1"/>
</dbReference>
<dbReference type="InterPro" id="IPR000719">
    <property type="entry name" value="Prot_kinase_dom"/>
</dbReference>
<reference evidence="2 3" key="1">
    <citation type="journal article" date="2021" name="Nat. Plants">
        <title>The Taxus genome provides insights into paclitaxel biosynthesis.</title>
        <authorList>
            <person name="Xiong X."/>
            <person name="Gou J."/>
            <person name="Liao Q."/>
            <person name="Li Y."/>
            <person name="Zhou Q."/>
            <person name="Bi G."/>
            <person name="Li C."/>
            <person name="Du R."/>
            <person name="Wang X."/>
            <person name="Sun T."/>
            <person name="Guo L."/>
            <person name="Liang H."/>
            <person name="Lu P."/>
            <person name="Wu Y."/>
            <person name="Zhang Z."/>
            <person name="Ro D.K."/>
            <person name="Shang Y."/>
            <person name="Huang S."/>
            <person name="Yan J."/>
        </authorList>
    </citation>
    <scope>NUCLEOTIDE SEQUENCE [LARGE SCALE GENOMIC DNA]</scope>
    <source>
        <strain evidence="2">Ta-2019</strain>
    </source>
</reference>
<dbReference type="InterPro" id="IPR011009">
    <property type="entry name" value="Kinase-like_dom_sf"/>
</dbReference>
<evidence type="ECO:0000313" key="3">
    <source>
        <dbReference type="Proteomes" id="UP000824469"/>
    </source>
</evidence>